<evidence type="ECO:0000313" key="1">
    <source>
        <dbReference type="EMBL" id="CEG23252.1"/>
    </source>
</evidence>
<dbReference type="STRING" id="1499687.BN1080_02202"/>
<dbReference type="AlphaFoldDB" id="A0A098EN88"/>
<protein>
    <submittedName>
        <fullName evidence="1">Uncharacterized protein</fullName>
    </submittedName>
</protein>
<dbReference type="Proteomes" id="UP000043699">
    <property type="component" value="Unassembled WGS sequence"/>
</dbReference>
<dbReference type="RefSeq" id="WP_052652027.1">
    <property type="nucleotide sequence ID" value="NZ_CCXS01000001.1"/>
</dbReference>
<name>A0A098EN88_9BACL</name>
<proteinExistence type="predicted"/>
<dbReference type="Gene3D" id="1.25.40.10">
    <property type="entry name" value="Tetratricopeptide repeat domain"/>
    <property type="match status" value="1"/>
</dbReference>
<accession>A0A098EN88</accession>
<dbReference type="SUPFAM" id="SSF48452">
    <property type="entry name" value="TPR-like"/>
    <property type="match status" value="2"/>
</dbReference>
<dbReference type="Pfam" id="PF13424">
    <property type="entry name" value="TPR_12"/>
    <property type="match status" value="1"/>
</dbReference>
<gene>
    <name evidence="1" type="ORF">BN1080_02202</name>
</gene>
<dbReference type="InterPro" id="IPR011990">
    <property type="entry name" value="TPR-like_helical_dom_sf"/>
</dbReference>
<sequence>MDELKEKVAEAFIQLEKKNLGQAEFLYQECMEECREGNPDLFKSALLGLGNVKSAQGKFDEAQKIYQQLYEGASQENDWEYSAVALHQLGAAERLSGKLKAAKETFIREYDVLQKHMPSSNALFAANYYEHGLIALSEGKVKAAKKMMQTSLDYAMKSDDLVSIGYSYRGNGAVLQATGQNEEAMKSFATANKMFAQAKEKLAIKEVQAIIAELESAGSGDNRKSELL</sequence>
<keyword evidence="2" id="KW-1185">Reference proteome</keyword>
<evidence type="ECO:0000313" key="2">
    <source>
        <dbReference type="Proteomes" id="UP000043699"/>
    </source>
</evidence>
<reference evidence="1 2" key="1">
    <citation type="submission" date="2014-09" db="EMBL/GenBank/DDBJ databases">
        <authorList>
            <person name="Urmite Genomes Urmite Genomes"/>
        </authorList>
    </citation>
    <scope>NUCLEOTIDE SEQUENCE [LARGE SCALE GENOMIC DNA]</scope>
    <source>
        <strain evidence="1 2">ES2</strain>
    </source>
</reference>
<organism evidence="1 2">
    <name type="scientific">Planococcus massiliensis</name>
    <dbReference type="NCBI Taxonomy" id="1499687"/>
    <lineage>
        <taxon>Bacteria</taxon>
        <taxon>Bacillati</taxon>
        <taxon>Bacillota</taxon>
        <taxon>Bacilli</taxon>
        <taxon>Bacillales</taxon>
        <taxon>Caryophanaceae</taxon>
        <taxon>Planococcus</taxon>
    </lineage>
</organism>
<dbReference type="EMBL" id="CCXS01000001">
    <property type="protein sequence ID" value="CEG23252.1"/>
    <property type="molecule type" value="Genomic_DNA"/>
</dbReference>